<dbReference type="EMBL" id="LELK01000009">
    <property type="protein sequence ID" value="KMM36124.1"/>
    <property type="molecule type" value="Genomic_DNA"/>
</dbReference>
<dbReference type="STRING" id="157733.AB986_18495"/>
<sequence length="494" mass="57033">MKDTKRKKIGMKLIPVLLLFGAFLVYLNWSQNSEPTFEINKEFNEVQSETKVFEQISQELTGSFMPIEYQLFQDVDLEKVLVKERRTLEIEKVWMQDHYLHMIYSVDLLPEDQNEKDIPQLTFNELSLHSKENSISMNVNKLSNRGPNTIPQSYVYKHKLYRGIAINMVDSEEAYDEFQQVYEWNNVDYITLVNPEMVRDSGRGEALDSISFDTSFNPQFDQTLEAFELNKTTNLDNGLQVKWKDLVFRMHHLNLSFQLEKTDENLQGITLDTVSNGKVMSEGYYPVMKKDNHYEVSLPTFESTPDTFQVQVRALDFIDRNEPLSYTINSEMINRGLALSKGDKLDVLEELGTRNGMTVSYAGLSNALPGYEVDEGPSDVLGIGIQLEDIPGDRFQMWFNMVTEEMQNLKYNKTESQSNSEGYYNVGPLIEISNENGELAESYGSSSETMPDKEIQEFHVKKEFFKRSSEVTVKLSQFPIHKKVSGSKMTFNLR</sequence>
<evidence type="ECO:0000313" key="1">
    <source>
        <dbReference type="EMBL" id="KMM36124.1"/>
    </source>
</evidence>
<accession>A0A0J6CVN5</accession>
<name>A0A0J6CVN5_9BACL</name>
<keyword evidence="2" id="KW-1185">Reference proteome</keyword>
<dbReference type="AlphaFoldDB" id="A0A0J6CVN5"/>
<organism evidence="1 2">
    <name type="scientific">Guptibacillus hwajinpoensis</name>
    <dbReference type="NCBI Taxonomy" id="208199"/>
    <lineage>
        <taxon>Bacteria</taxon>
        <taxon>Bacillati</taxon>
        <taxon>Bacillota</taxon>
        <taxon>Bacilli</taxon>
        <taxon>Bacillales</taxon>
        <taxon>Guptibacillaceae</taxon>
        <taxon>Guptibacillus</taxon>
    </lineage>
</organism>
<comment type="caution">
    <text evidence="1">The sequence shown here is derived from an EMBL/GenBank/DDBJ whole genome shotgun (WGS) entry which is preliminary data.</text>
</comment>
<dbReference type="Proteomes" id="UP000035996">
    <property type="component" value="Unassembled WGS sequence"/>
</dbReference>
<proteinExistence type="predicted"/>
<protein>
    <submittedName>
        <fullName evidence="1">Uncharacterized protein</fullName>
    </submittedName>
</protein>
<evidence type="ECO:0000313" key="2">
    <source>
        <dbReference type="Proteomes" id="UP000035996"/>
    </source>
</evidence>
<reference evidence="1" key="1">
    <citation type="submission" date="2015-06" db="EMBL/GenBank/DDBJ databases">
        <authorList>
            <person name="Liu B."/>
            <person name="Wang J."/>
            <person name="Zhu Y."/>
            <person name="Liu G."/>
            <person name="Chen Q."/>
            <person name="Zheng C."/>
            <person name="Che J."/>
            <person name="Ge C."/>
            <person name="Shi H."/>
            <person name="Pan Z."/>
            <person name="Liu X."/>
        </authorList>
    </citation>
    <scope>NUCLEOTIDE SEQUENCE [LARGE SCALE GENOMIC DNA]</scope>
    <source>
        <strain evidence="1">DSM 16346</strain>
    </source>
</reference>
<dbReference type="RefSeq" id="WP_048313101.1">
    <property type="nucleotide sequence ID" value="NZ_CP119526.1"/>
</dbReference>
<gene>
    <name evidence="1" type="ORF">AB986_18495</name>
</gene>
<dbReference type="OrthoDB" id="2957942at2"/>